<dbReference type="Pfam" id="PF14278">
    <property type="entry name" value="TetR_C_8"/>
    <property type="match status" value="1"/>
</dbReference>
<dbReference type="PANTHER" id="PTHR43479:SF7">
    <property type="entry name" value="TETR-FAMILY TRANSCRIPTIONAL REGULATOR"/>
    <property type="match status" value="1"/>
</dbReference>
<dbReference type="PANTHER" id="PTHR43479">
    <property type="entry name" value="ACREF/ENVCD OPERON REPRESSOR-RELATED"/>
    <property type="match status" value="1"/>
</dbReference>
<feature type="DNA-binding region" description="H-T-H motif" evidence="2">
    <location>
        <begin position="33"/>
        <end position="52"/>
    </location>
</feature>
<evidence type="ECO:0000259" key="3">
    <source>
        <dbReference type="PROSITE" id="PS50977"/>
    </source>
</evidence>
<organism evidence="4 5">
    <name type="scientific">Leuconostoc litchii</name>
    <dbReference type="NCBI Taxonomy" id="1981069"/>
    <lineage>
        <taxon>Bacteria</taxon>
        <taxon>Bacillati</taxon>
        <taxon>Bacillota</taxon>
        <taxon>Bacilli</taxon>
        <taxon>Lactobacillales</taxon>
        <taxon>Lactobacillaceae</taxon>
        <taxon>Leuconostoc</taxon>
    </lineage>
</organism>
<dbReference type="SUPFAM" id="SSF46689">
    <property type="entry name" value="Homeodomain-like"/>
    <property type="match status" value="1"/>
</dbReference>
<dbReference type="RefSeq" id="WP_148604479.1">
    <property type="nucleotide sequence ID" value="NZ_BSUV01000001.1"/>
</dbReference>
<evidence type="ECO:0000313" key="4">
    <source>
        <dbReference type="EMBL" id="TYC47047.1"/>
    </source>
</evidence>
<accession>A0A6P2CRW8</accession>
<dbReference type="EMBL" id="SDGY01000001">
    <property type="protein sequence ID" value="TYC47047.1"/>
    <property type="molecule type" value="Genomic_DNA"/>
</dbReference>
<reference evidence="4 5" key="1">
    <citation type="submission" date="2019-01" db="EMBL/GenBank/DDBJ databases">
        <title>Leuconostoc litchii sp. nov., a novel lactic acid bacterium isolated from lychee.</title>
        <authorList>
            <person name="Wang L.-T."/>
        </authorList>
    </citation>
    <scope>NUCLEOTIDE SEQUENCE [LARGE SCALE GENOMIC DNA]</scope>
    <source>
        <strain evidence="4 5">MB7</strain>
    </source>
</reference>
<keyword evidence="1 2" id="KW-0238">DNA-binding</keyword>
<dbReference type="AlphaFoldDB" id="A0A6P2CRW8"/>
<dbReference type="PROSITE" id="PS50977">
    <property type="entry name" value="HTH_TETR_2"/>
    <property type="match status" value="1"/>
</dbReference>
<protein>
    <recommendedName>
        <fullName evidence="3">HTH tetR-type domain-containing protein</fullName>
    </recommendedName>
</protein>
<keyword evidence="5" id="KW-1185">Reference proteome</keyword>
<gene>
    <name evidence="4" type="ORF">ESZ47_02630</name>
</gene>
<dbReference type="InterPro" id="IPR039532">
    <property type="entry name" value="TetR_C_Firmicutes"/>
</dbReference>
<dbReference type="InterPro" id="IPR050624">
    <property type="entry name" value="HTH-type_Tx_Regulator"/>
</dbReference>
<sequence length="188" mass="21845">MANYHQKRRQNTKKLIYDALIILLQTHTINQISIRELSQIANINRSTFYNHYSDQYDVLDEMVREHVTNTSSLLVQGLAENKDITLCLIHALQYIKDNVAFARVLLVQEHYDLVSNVKKAMPIFDEVIISKLPEKISTDEKMDVALFVQYGVIRVLKHWIISGCKRSPQKEAETMLNLVTKTLSDYHQ</sequence>
<dbReference type="InterPro" id="IPR001647">
    <property type="entry name" value="HTH_TetR"/>
</dbReference>
<dbReference type="InterPro" id="IPR009057">
    <property type="entry name" value="Homeodomain-like_sf"/>
</dbReference>
<evidence type="ECO:0000256" key="1">
    <source>
        <dbReference type="ARBA" id="ARBA00023125"/>
    </source>
</evidence>
<name>A0A6P2CRW8_9LACO</name>
<feature type="domain" description="HTH tetR-type" evidence="3">
    <location>
        <begin position="10"/>
        <end position="70"/>
    </location>
</feature>
<evidence type="ECO:0000256" key="2">
    <source>
        <dbReference type="PROSITE-ProRule" id="PRU00335"/>
    </source>
</evidence>
<comment type="caution">
    <text evidence="4">The sequence shown here is derived from an EMBL/GenBank/DDBJ whole genome shotgun (WGS) entry which is preliminary data.</text>
</comment>
<dbReference type="GO" id="GO:0003677">
    <property type="term" value="F:DNA binding"/>
    <property type="evidence" value="ECO:0007669"/>
    <property type="project" value="UniProtKB-UniRule"/>
</dbReference>
<dbReference type="Gene3D" id="1.10.357.10">
    <property type="entry name" value="Tetracycline Repressor, domain 2"/>
    <property type="match status" value="1"/>
</dbReference>
<dbReference type="OrthoDB" id="9810250at2"/>
<proteinExistence type="predicted"/>
<evidence type="ECO:0000313" key="5">
    <source>
        <dbReference type="Proteomes" id="UP000442244"/>
    </source>
</evidence>
<dbReference type="Proteomes" id="UP000442244">
    <property type="component" value="Unassembled WGS sequence"/>
</dbReference>